<feature type="transmembrane region" description="Helical" evidence="1">
    <location>
        <begin position="12"/>
        <end position="33"/>
    </location>
</feature>
<accession>A0A1I7S5I8</accession>
<feature type="transmembrane region" description="Helical" evidence="1">
    <location>
        <begin position="433"/>
        <end position="454"/>
    </location>
</feature>
<sequence>MGGNIRQFHIGIAYILNASSVLSNLFLVMLSVNKCGYQMRKYRPILCLTAWTNILFSFTNTFAVVTINVSERHIFLLNSGFLENVGNPISGILTTSWFFLTYTRLTMALMFFVVRYGFICRPKKKLQTTIILCFLEAFNFATCISLAMAFDDDGKLMFRSILRKIGGIYPSSVAFNVVSLKDPFHSIHLCLLCVLTFGDYCIMAVMSNQCYKTLQENRLNMGMSTLRFHTQLNKLMVFLGTAPFLTLIFPTMVRIVAVYAWPGDLYTPILTSIFESSLPTVDAVMTIYLIPSFRRAVRKMLRLRNPTAAESTNEICEASLRFPGGVFGILGLLEAMNCILFGLLIASFDNGNKFTYHRLLQANGIDLPFGVWFHVADASSRIYTVHVFVALFHIILNFSLIAYCARQTWKTLQITKVRMGITTLTFHSQLHKILGYMCTYLILMLLIPGGLRIFEANFLDLPSTRIGIITSLFSSTLPLVNAWMIIFLIPSFRRSVLPVLRNSLCPREVKSDTVLTVRENKA</sequence>
<keyword evidence="1" id="KW-1133">Transmembrane helix</keyword>
<protein>
    <submittedName>
        <fullName evidence="2">(pine wood nematode) hypothetical protein</fullName>
    </submittedName>
</protein>
<feature type="transmembrane region" description="Helical" evidence="1">
    <location>
        <begin position="382"/>
        <end position="405"/>
    </location>
</feature>
<reference evidence="6" key="1">
    <citation type="submission" date="2016-11" db="UniProtKB">
        <authorList>
            <consortium name="WormBaseParasite"/>
        </authorList>
    </citation>
    <scope>IDENTIFICATION</scope>
</reference>
<dbReference type="WBParaSite" id="BXY_0827300.1">
    <property type="protein sequence ID" value="BXY_0827300.1"/>
    <property type="gene ID" value="BXY_0827300"/>
</dbReference>
<dbReference type="Pfam" id="PF10326">
    <property type="entry name" value="7TM_GPCR_Str"/>
    <property type="match status" value="2"/>
</dbReference>
<reference evidence="3" key="2">
    <citation type="submission" date="2020-08" db="EMBL/GenBank/DDBJ databases">
        <authorList>
            <person name="Kikuchi T."/>
        </authorList>
    </citation>
    <scope>NUCLEOTIDE SEQUENCE</scope>
    <source>
        <strain evidence="2">Ka4C1</strain>
    </source>
</reference>
<evidence type="ECO:0000313" key="5">
    <source>
        <dbReference type="Proteomes" id="UP000659654"/>
    </source>
</evidence>
<feature type="transmembrane region" description="Helical" evidence="1">
    <location>
        <begin position="232"/>
        <end position="257"/>
    </location>
</feature>
<dbReference type="Proteomes" id="UP000582659">
    <property type="component" value="Unassembled WGS sequence"/>
</dbReference>
<gene>
    <name evidence="2" type="ORF">BXYJ_LOCUS12480</name>
</gene>
<dbReference type="EMBL" id="CAJFCV020000005">
    <property type="protein sequence ID" value="CAG9124754.1"/>
    <property type="molecule type" value="Genomic_DNA"/>
</dbReference>
<evidence type="ECO:0000256" key="1">
    <source>
        <dbReference type="SAM" id="Phobius"/>
    </source>
</evidence>
<evidence type="ECO:0000313" key="6">
    <source>
        <dbReference type="WBParaSite" id="BXY_0827300.1"/>
    </source>
</evidence>
<feature type="transmembrane region" description="Helical" evidence="1">
    <location>
        <begin position="466"/>
        <end position="489"/>
    </location>
</feature>
<evidence type="ECO:0000313" key="2">
    <source>
        <dbReference type="EMBL" id="CAD5232389.1"/>
    </source>
</evidence>
<feature type="transmembrane region" description="Helical" evidence="1">
    <location>
        <begin position="89"/>
        <end position="118"/>
    </location>
</feature>
<organism evidence="4 6">
    <name type="scientific">Bursaphelenchus xylophilus</name>
    <name type="common">Pinewood nematode worm</name>
    <name type="synonym">Aphelenchoides xylophilus</name>
    <dbReference type="NCBI Taxonomy" id="6326"/>
    <lineage>
        <taxon>Eukaryota</taxon>
        <taxon>Metazoa</taxon>
        <taxon>Ecdysozoa</taxon>
        <taxon>Nematoda</taxon>
        <taxon>Chromadorea</taxon>
        <taxon>Rhabditida</taxon>
        <taxon>Tylenchina</taxon>
        <taxon>Tylenchomorpha</taxon>
        <taxon>Aphelenchoidea</taxon>
        <taxon>Aphelenchoididae</taxon>
        <taxon>Bursaphelenchus</taxon>
    </lineage>
</organism>
<dbReference type="PANTHER" id="PTHR22943:SF248">
    <property type="entry name" value="SEVEN TM RECEPTOR"/>
    <property type="match status" value="1"/>
</dbReference>
<feature type="transmembrane region" description="Helical" evidence="1">
    <location>
        <begin position="269"/>
        <end position="290"/>
    </location>
</feature>
<dbReference type="Proteomes" id="UP000659654">
    <property type="component" value="Unassembled WGS sequence"/>
</dbReference>
<dbReference type="EMBL" id="CAJFDI010000005">
    <property type="protein sequence ID" value="CAD5232389.1"/>
    <property type="molecule type" value="Genomic_DNA"/>
</dbReference>
<dbReference type="Proteomes" id="UP000095284">
    <property type="component" value="Unplaced"/>
</dbReference>
<name>A0A1I7S5I8_BURXY</name>
<dbReference type="PANTHER" id="PTHR22943">
    <property type="entry name" value="7-TRANSMEMBRANE DOMAIN RECEPTOR C.ELEGANS"/>
    <property type="match status" value="1"/>
</dbReference>
<dbReference type="InterPro" id="IPR019428">
    <property type="entry name" value="7TM_GPCR_serpentine_rcpt_Str"/>
</dbReference>
<evidence type="ECO:0000313" key="3">
    <source>
        <dbReference type="EMBL" id="CAG9124754.1"/>
    </source>
</evidence>
<keyword evidence="1" id="KW-0812">Transmembrane</keyword>
<keyword evidence="1" id="KW-0472">Membrane</keyword>
<feature type="transmembrane region" description="Helical" evidence="1">
    <location>
        <begin position="186"/>
        <end position="211"/>
    </location>
</feature>
<proteinExistence type="predicted"/>
<evidence type="ECO:0000313" key="4">
    <source>
        <dbReference type="Proteomes" id="UP000095284"/>
    </source>
</evidence>
<dbReference type="AlphaFoldDB" id="A0A1I7S5I8"/>
<keyword evidence="5" id="KW-1185">Reference proteome</keyword>
<feature type="transmembrane region" description="Helical" evidence="1">
    <location>
        <begin position="45"/>
        <end position="69"/>
    </location>
</feature>
<feature type="transmembrane region" description="Helical" evidence="1">
    <location>
        <begin position="326"/>
        <end position="348"/>
    </location>
</feature>
<feature type="transmembrane region" description="Helical" evidence="1">
    <location>
        <begin position="130"/>
        <end position="150"/>
    </location>
</feature>